<proteinExistence type="inferred from homology"/>
<dbReference type="GO" id="GO:0004016">
    <property type="term" value="F:adenylate cyclase activity"/>
    <property type="evidence" value="ECO:0007669"/>
    <property type="project" value="UniProtKB-EC"/>
</dbReference>
<keyword evidence="15 16" id="KW-0456">Lyase</keyword>
<feature type="transmembrane region" description="Helical" evidence="17">
    <location>
        <begin position="92"/>
        <end position="115"/>
    </location>
</feature>
<feature type="domain" description="Guanylate cyclase" evidence="18">
    <location>
        <begin position="334"/>
        <end position="479"/>
    </location>
</feature>
<evidence type="ECO:0000256" key="3">
    <source>
        <dbReference type="ARBA" id="ARBA00004141"/>
    </source>
</evidence>
<dbReference type="OrthoDB" id="2107370at2759"/>
<dbReference type="AlphaFoldDB" id="A0A8S1E1J4"/>
<evidence type="ECO:0000256" key="10">
    <source>
        <dbReference type="ARBA" id="ARBA00022842"/>
    </source>
</evidence>
<keyword evidence="8" id="KW-0547">Nucleotide-binding</keyword>
<dbReference type="GO" id="GO:0035556">
    <property type="term" value="P:intracellular signal transduction"/>
    <property type="evidence" value="ECO:0007669"/>
    <property type="project" value="InterPro"/>
</dbReference>
<sequence>MDSMFPSPSRSYLAGCGDVYAAVASLLSAVDISHPFGSHDNTVAMNTLICCYSPARYHEDTDVGFGSSLTCCLLLLTLLGAVQSIVLPRTTILLVLFLTAFAWVAVVLMLLLAVRLRIILWDISQSFVLRLAITAFSIILVYAVGQVNVFTCRIDAPCTPLATNGSAPQWPHVGDHRACPLPQYVVLSCSLGYLAVAVFLRLPIAIKAALLTLMAIVYILLIELSHKQLFDCFDHRVHSIVPQHVLAVVYVIMFSVAVLIHGRQVEWTARLDFLWQMQANEEKRDMDALQHSNKRILFNLLPAHVATHFLDNQFRNNMNTLSQDLYHQSYSRVGVVFASINNFSEFYSELDGNNQGVECLRLLNEIIADFDELLAEDRFRAIDKIKTVGSTYMAAVGLIPELKIQDDDNDATAGFYLGTLVEFVFAMREKLLNINENSYNNFMLRVGINIGHVVAGVIGARKPQYDIWGNTVNVASRMDSTGLPNHTQVTEEVYQVLKNYPYEFQCRGKVKVKGKGDMTTYFLTDRKQQGTIRVEELNSLRHNPNTSSKLRYFIASETAR</sequence>
<feature type="transmembrane region" description="Helical" evidence="17">
    <location>
        <begin position="204"/>
        <end position="221"/>
    </location>
</feature>
<keyword evidence="20" id="KW-1185">Reference proteome</keyword>
<evidence type="ECO:0000256" key="12">
    <source>
        <dbReference type="ARBA" id="ARBA00022998"/>
    </source>
</evidence>
<dbReference type="GO" id="GO:0005524">
    <property type="term" value="F:ATP binding"/>
    <property type="evidence" value="ECO:0007669"/>
    <property type="project" value="UniProtKB-KW"/>
</dbReference>
<dbReference type="InterPro" id="IPR029787">
    <property type="entry name" value="Nucleotide_cyclase"/>
</dbReference>
<evidence type="ECO:0000313" key="20">
    <source>
        <dbReference type="Proteomes" id="UP000494165"/>
    </source>
</evidence>
<evidence type="ECO:0000256" key="8">
    <source>
        <dbReference type="ARBA" id="ARBA00022741"/>
    </source>
</evidence>
<keyword evidence="5 17" id="KW-0812">Transmembrane</keyword>
<dbReference type="Pfam" id="PF00211">
    <property type="entry name" value="Guanylate_cyc"/>
    <property type="match status" value="1"/>
</dbReference>
<evidence type="ECO:0000256" key="11">
    <source>
        <dbReference type="ARBA" id="ARBA00022989"/>
    </source>
</evidence>
<dbReference type="PANTHER" id="PTHR45627:SF26">
    <property type="entry name" value="ADENYLATE CYCLASE TYPE 1"/>
    <property type="match status" value="1"/>
</dbReference>
<keyword evidence="9" id="KW-0067">ATP-binding</keyword>
<dbReference type="GO" id="GO:0006171">
    <property type="term" value="P:cAMP biosynthetic process"/>
    <property type="evidence" value="ECO:0007669"/>
    <property type="project" value="UniProtKB-KW"/>
</dbReference>
<evidence type="ECO:0000256" key="4">
    <source>
        <dbReference type="ARBA" id="ARBA00012201"/>
    </source>
</evidence>
<dbReference type="PANTHER" id="PTHR45627">
    <property type="entry name" value="ADENYLATE CYCLASE TYPE 1"/>
    <property type="match status" value="1"/>
</dbReference>
<keyword evidence="13 17" id="KW-0472">Membrane</keyword>
<dbReference type="SMART" id="SM00044">
    <property type="entry name" value="CYCc"/>
    <property type="match status" value="1"/>
</dbReference>
<keyword evidence="14" id="KW-0325">Glycoprotein</keyword>
<protein>
    <recommendedName>
        <fullName evidence="4">adenylate cyclase</fullName>
        <ecNumber evidence="4">4.6.1.1</ecNumber>
    </recommendedName>
</protein>
<accession>A0A8S1E1J4</accession>
<comment type="caution">
    <text evidence="19">The sequence shown here is derived from an EMBL/GenBank/DDBJ whole genome shotgun (WGS) entry which is preliminary data.</text>
</comment>
<dbReference type="FunFam" id="3.30.70.1230:FF:000001">
    <property type="entry name" value="Adenylate cyclase"/>
    <property type="match status" value="1"/>
</dbReference>
<dbReference type="CDD" id="cd07302">
    <property type="entry name" value="CHD"/>
    <property type="match status" value="1"/>
</dbReference>
<dbReference type="GO" id="GO:0046872">
    <property type="term" value="F:metal ion binding"/>
    <property type="evidence" value="ECO:0007669"/>
    <property type="project" value="UniProtKB-KW"/>
</dbReference>
<dbReference type="EC" id="4.6.1.1" evidence="4"/>
<comment type="cofactor">
    <cofactor evidence="2">
        <name>Mg(2+)</name>
        <dbReference type="ChEBI" id="CHEBI:18420"/>
    </cofactor>
</comment>
<evidence type="ECO:0000256" key="7">
    <source>
        <dbReference type="ARBA" id="ARBA00022737"/>
    </source>
</evidence>
<feature type="transmembrane region" description="Helical" evidence="17">
    <location>
        <begin position="127"/>
        <end position="145"/>
    </location>
</feature>
<organism evidence="19 20">
    <name type="scientific">Cloeon dipterum</name>
    <dbReference type="NCBI Taxonomy" id="197152"/>
    <lineage>
        <taxon>Eukaryota</taxon>
        <taxon>Metazoa</taxon>
        <taxon>Ecdysozoa</taxon>
        <taxon>Arthropoda</taxon>
        <taxon>Hexapoda</taxon>
        <taxon>Insecta</taxon>
        <taxon>Pterygota</taxon>
        <taxon>Palaeoptera</taxon>
        <taxon>Ephemeroptera</taxon>
        <taxon>Pisciforma</taxon>
        <taxon>Baetidae</taxon>
        <taxon>Cloeon</taxon>
    </lineage>
</organism>
<evidence type="ECO:0000259" key="18">
    <source>
        <dbReference type="PROSITE" id="PS50125"/>
    </source>
</evidence>
<dbReference type="GO" id="GO:0005886">
    <property type="term" value="C:plasma membrane"/>
    <property type="evidence" value="ECO:0007669"/>
    <property type="project" value="TreeGrafter"/>
</dbReference>
<keyword evidence="12" id="KW-0115">cAMP biosynthesis</keyword>
<comment type="subcellular location">
    <subcellularLocation>
        <location evidence="3">Membrane</location>
        <topology evidence="3">Multi-pass membrane protein</topology>
    </subcellularLocation>
</comment>
<feature type="transmembrane region" description="Helical" evidence="17">
    <location>
        <begin position="241"/>
        <end position="260"/>
    </location>
</feature>
<evidence type="ECO:0000313" key="19">
    <source>
        <dbReference type="EMBL" id="CAB3387308.1"/>
    </source>
</evidence>
<evidence type="ECO:0000256" key="1">
    <source>
        <dbReference type="ARBA" id="ARBA00001593"/>
    </source>
</evidence>
<evidence type="ECO:0000256" key="9">
    <source>
        <dbReference type="ARBA" id="ARBA00022840"/>
    </source>
</evidence>
<evidence type="ECO:0000256" key="6">
    <source>
        <dbReference type="ARBA" id="ARBA00022723"/>
    </source>
</evidence>
<name>A0A8S1E1J4_9INSE</name>
<keyword evidence="6" id="KW-0479">Metal-binding</keyword>
<dbReference type="EMBL" id="CADEPI010000561">
    <property type="protein sequence ID" value="CAB3387308.1"/>
    <property type="molecule type" value="Genomic_DNA"/>
</dbReference>
<reference evidence="19 20" key="1">
    <citation type="submission" date="2020-04" db="EMBL/GenBank/DDBJ databases">
        <authorList>
            <person name="Alioto T."/>
            <person name="Alioto T."/>
            <person name="Gomez Garrido J."/>
        </authorList>
    </citation>
    <scope>NUCLEOTIDE SEQUENCE [LARGE SCALE GENOMIC DNA]</scope>
</reference>
<keyword evidence="10" id="KW-0460">Magnesium</keyword>
<evidence type="ECO:0000256" key="14">
    <source>
        <dbReference type="ARBA" id="ARBA00023180"/>
    </source>
</evidence>
<dbReference type="GO" id="GO:0007189">
    <property type="term" value="P:adenylate cyclase-activating G protein-coupled receptor signaling pathway"/>
    <property type="evidence" value="ECO:0007669"/>
    <property type="project" value="TreeGrafter"/>
</dbReference>
<dbReference type="Gene3D" id="3.30.70.1230">
    <property type="entry name" value="Nucleotide cyclase"/>
    <property type="match status" value="1"/>
</dbReference>
<evidence type="ECO:0000256" key="2">
    <source>
        <dbReference type="ARBA" id="ARBA00001946"/>
    </source>
</evidence>
<keyword evidence="7" id="KW-0677">Repeat</keyword>
<comment type="catalytic activity">
    <reaction evidence="1">
        <text>ATP = 3',5'-cyclic AMP + diphosphate</text>
        <dbReference type="Rhea" id="RHEA:15389"/>
        <dbReference type="ChEBI" id="CHEBI:30616"/>
        <dbReference type="ChEBI" id="CHEBI:33019"/>
        <dbReference type="ChEBI" id="CHEBI:58165"/>
        <dbReference type="EC" id="4.6.1.1"/>
    </reaction>
</comment>
<feature type="transmembrane region" description="Helical" evidence="17">
    <location>
        <begin position="181"/>
        <end position="199"/>
    </location>
</feature>
<dbReference type="InterPro" id="IPR001054">
    <property type="entry name" value="A/G_cyclase"/>
</dbReference>
<dbReference type="SUPFAM" id="SSF55073">
    <property type="entry name" value="Nucleotide cyclase"/>
    <property type="match status" value="1"/>
</dbReference>
<dbReference type="PROSITE" id="PS00452">
    <property type="entry name" value="GUANYLATE_CYCLASE_1"/>
    <property type="match status" value="1"/>
</dbReference>
<evidence type="ECO:0000256" key="13">
    <source>
        <dbReference type="ARBA" id="ARBA00023136"/>
    </source>
</evidence>
<feature type="transmembrane region" description="Helical" evidence="17">
    <location>
        <begin position="63"/>
        <end position="86"/>
    </location>
</feature>
<gene>
    <name evidence="19" type="ORF">CLODIP_2_CD09088</name>
</gene>
<evidence type="ECO:0000256" key="16">
    <source>
        <dbReference type="RuleBase" id="RU000405"/>
    </source>
</evidence>
<dbReference type="Proteomes" id="UP000494165">
    <property type="component" value="Unassembled WGS sequence"/>
</dbReference>
<evidence type="ECO:0000256" key="17">
    <source>
        <dbReference type="SAM" id="Phobius"/>
    </source>
</evidence>
<evidence type="ECO:0000256" key="5">
    <source>
        <dbReference type="ARBA" id="ARBA00022692"/>
    </source>
</evidence>
<dbReference type="InterPro" id="IPR018297">
    <property type="entry name" value="A/G_cyclase_CS"/>
</dbReference>
<comment type="similarity">
    <text evidence="16">Belongs to the adenylyl cyclase class-4/guanylyl cyclase family.</text>
</comment>
<dbReference type="PROSITE" id="PS50125">
    <property type="entry name" value="GUANYLATE_CYCLASE_2"/>
    <property type="match status" value="1"/>
</dbReference>
<keyword evidence="11 17" id="KW-1133">Transmembrane helix</keyword>
<evidence type="ECO:0000256" key="15">
    <source>
        <dbReference type="ARBA" id="ARBA00023239"/>
    </source>
</evidence>